<dbReference type="AlphaFoldDB" id="A0A923M8U9"/>
<evidence type="ECO:0000313" key="2">
    <source>
        <dbReference type="Proteomes" id="UP000596827"/>
    </source>
</evidence>
<organism evidence="1 2">
    <name type="scientific">Ramlibacter albus</name>
    <dbReference type="NCBI Taxonomy" id="2079448"/>
    <lineage>
        <taxon>Bacteria</taxon>
        <taxon>Pseudomonadati</taxon>
        <taxon>Pseudomonadota</taxon>
        <taxon>Betaproteobacteria</taxon>
        <taxon>Burkholderiales</taxon>
        <taxon>Comamonadaceae</taxon>
        <taxon>Ramlibacter</taxon>
    </lineage>
</organism>
<proteinExistence type="predicted"/>
<accession>A0A923M8U9</accession>
<evidence type="ECO:0000313" key="1">
    <source>
        <dbReference type="EMBL" id="MBC5766140.1"/>
    </source>
</evidence>
<dbReference type="EMBL" id="JACORU010000006">
    <property type="protein sequence ID" value="MBC5766140.1"/>
    <property type="molecule type" value="Genomic_DNA"/>
</dbReference>
<comment type="caution">
    <text evidence="1">The sequence shown here is derived from an EMBL/GenBank/DDBJ whole genome shotgun (WGS) entry which is preliminary data.</text>
</comment>
<keyword evidence="2" id="KW-1185">Reference proteome</keyword>
<gene>
    <name evidence="1" type="ORF">H8R02_16855</name>
</gene>
<sequence length="157" mass="15895">MADTDFFALSRPDSLTYLGVYRAVYGTRPTTGTYSGATSLLDGTGMGGVSGLIAGGVAAIDGATLARTVLANIGVSAGTLGGSTPSVSYSLLETALGVFFSAFPNDRAQVIVNVARILPNLEGDGVFGNAARAFNATLASDIGVVGVPDYVPTTPYY</sequence>
<dbReference type="RefSeq" id="WP_187082620.1">
    <property type="nucleotide sequence ID" value="NZ_JACORU010000006.1"/>
</dbReference>
<reference evidence="1" key="1">
    <citation type="submission" date="2020-08" db="EMBL/GenBank/DDBJ databases">
        <title>Ramlibacter sp. GTP1 16S ribosomal RNA gene genome sequencing and assembly.</title>
        <authorList>
            <person name="Kang M."/>
        </authorList>
    </citation>
    <scope>NUCLEOTIDE SEQUENCE</scope>
    <source>
        <strain evidence="1">GTP1</strain>
    </source>
</reference>
<dbReference type="Proteomes" id="UP000596827">
    <property type="component" value="Unassembled WGS sequence"/>
</dbReference>
<protein>
    <submittedName>
        <fullName evidence="1">Uncharacterized protein</fullName>
    </submittedName>
</protein>
<name>A0A923M8U9_9BURK</name>